<accession>A0AAD6YZT1</accession>
<dbReference type="Proteomes" id="UP001218218">
    <property type="component" value="Unassembled WGS sequence"/>
</dbReference>
<evidence type="ECO:0000313" key="2">
    <source>
        <dbReference type="EMBL" id="KAJ7302398.1"/>
    </source>
</evidence>
<keyword evidence="3" id="KW-1185">Reference proteome</keyword>
<proteinExistence type="predicted"/>
<evidence type="ECO:0000313" key="3">
    <source>
        <dbReference type="Proteomes" id="UP001218218"/>
    </source>
</evidence>
<gene>
    <name evidence="2" type="ORF">DFH08DRAFT_905516</name>
</gene>
<comment type="caution">
    <text evidence="2">The sequence shown here is derived from an EMBL/GenBank/DDBJ whole genome shotgun (WGS) entry which is preliminary data.</text>
</comment>
<name>A0AAD6YZT1_9AGAR</name>
<reference evidence="2" key="1">
    <citation type="submission" date="2023-03" db="EMBL/GenBank/DDBJ databases">
        <title>Massive genome expansion in bonnet fungi (Mycena s.s.) driven by repeated elements and novel gene families across ecological guilds.</title>
        <authorList>
            <consortium name="Lawrence Berkeley National Laboratory"/>
            <person name="Harder C.B."/>
            <person name="Miyauchi S."/>
            <person name="Viragh M."/>
            <person name="Kuo A."/>
            <person name="Thoen E."/>
            <person name="Andreopoulos B."/>
            <person name="Lu D."/>
            <person name="Skrede I."/>
            <person name="Drula E."/>
            <person name="Henrissat B."/>
            <person name="Morin E."/>
            <person name="Kohler A."/>
            <person name="Barry K."/>
            <person name="LaButti K."/>
            <person name="Morin E."/>
            <person name="Salamov A."/>
            <person name="Lipzen A."/>
            <person name="Mereny Z."/>
            <person name="Hegedus B."/>
            <person name="Baldrian P."/>
            <person name="Stursova M."/>
            <person name="Weitz H."/>
            <person name="Taylor A."/>
            <person name="Grigoriev I.V."/>
            <person name="Nagy L.G."/>
            <person name="Martin F."/>
            <person name="Kauserud H."/>
        </authorList>
    </citation>
    <scope>NUCLEOTIDE SEQUENCE</scope>
    <source>
        <strain evidence="2">CBHHK002</strain>
    </source>
</reference>
<organism evidence="2 3">
    <name type="scientific">Mycena albidolilacea</name>
    <dbReference type="NCBI Taxonomy" id="1033008"/>
    <lineage>
        <taxon>Eukaryota</taxon>
        <taxon>Fungi</taxon>
        <taxon>Dikarya</taxon>
        <taxon>Basidiomycota</taxon>
        <taxon>Agaricomycotina</taxon>
        <taxon>Agaricomycetes</taxon>
        <taxon>Agaricomycetidae</taxon>
        <taxon>Agaricales</taxon>
        <taxon>Marasmiineae</taxon>
        <taxon>Mycenaceae</taxon>
        <taxon>Mycena</taxon>
    </lineage>
</organism>
<dbReference type="EMBL" id="JARIHO010000117">
    <property type="protein sequence ID" value="KAJ7302398.1"/>
    <property type="molecule type" value="Genomic_DNA"/>
</dbReference>
<evidence type="ECO:0000256" key="1">
    <source>
        <dbReference type="SAM" id="MobiDB-lite"/>
    </source>
</evidence>
<protein>
    <submittedName>
        <fullName evidence="2">Uncharacterized protein</fullName>
    </submittedName>
</protein>
<feature type="region of interest" description="Disordered" evidence="1">
    <location>
        <begin position="1"/>
        <end position="23"/>
    </location>
</feature>
<dbReference type="AlphaFoldDB" id="A0AAD6YZT1"/>
<sequence>MIPVKTLSRKSDAAKASHGGSLSSLLDGSRVARTASPSSVGLRWECNFMLSALNSFGCALDRRRRETISRWGVAVSSSSFAVDCCSEEMGEGRKEGSALNGGDGIHCQTSIVEWGVSGFLKVVSLAAKCFGFVDLRVCFPGCLIFDSCVAVSVSHDPTPNRPGFRNNYVVLVVEAPRLRVFISLSSEPGITRALRSPFLGSRLAAFELAVAEYRHHEDYVAAVSERSLKVLSHSCISRRCPENAWSVIKFTVQPSVSCTSSWLHFPMPGKRFLVSHQVHCSACRLHVIRPRH</sequence>